<protein>
    <submittedName>
        <fullName evidence="1">Uncharacterized protein</fullName>
    </submittedName>
</protein>
<accession>A0A0E9X362</accession>
<dbReference type="EMBL" id="GBXM01011676">
    <property type="protein sequence ID" value="JAH96901.1"/>
    <property type="molecule type" value="Transcribed_RNA"/>
</dbReference>
<organism evidence="1">
    <name type="scientific">Anguilla anguilla</name>
    <name type="common">European freshwater eel</name>
    <name type="synonym">Muraena anguilla</name>
    <dbReference type="NCBI Taxonomy" id="7936"/>
    <lineage>
        <taxon>Eukaryota</taxon>
        <taxon>Metazoa</taxon>
        <taxon>Chordata</taxon>
        <taxon>Craniata</taxon>
        <taxon>Vertebrata</taxon>
        <taxon>Euteleostomi</taxon>
        <taxon>Actinopterygii</taxon>
        <taxon>Neopterygii</taxon>
        <taxon>Teleostei</taxon>
        <taxon>Anguilliformes</taxon>
        <taxon>Anguillidae</taxon>
        <taxon>Anguilla</taxon>
    </lineage>
</organism>
<evidence type="ECO:0000313" key="1">
    <source>
        <dbReference type="EMBL" id="JAH96901.1"/>
    </source>
</evidence>
<sequence length="94" mass="10420">MERFKNLSFQTYQGFLHFVGAYSTVVTAPLPDTEQTAHIPPEGSICFPEIFPNSLFLVEAHNEGKRLATLGPWLMLSGREPLCPGHIFVDLSGT</sequence>
<reference evidence="1" key="2">
    <citation type="journal article" date="2015" name="Fish Shellfish Immunol.">
        <title>Early steps in the European eel (Anguilla anguilla)-Vibrio vulnificus interaction in the gills: Role of the RtxA13 toxin.</title>
        <authorList>
            <person name="Callol A."/>
            <person name="Pajuelo D."/>
            <person name="Ebbesson L."/>
            <person name="Teles M."/>
            <person name="MacKenzie S."/>
            <person name="Amaro C."/>
        </authorList>
    </citation>
    <scope>NUCLEOTIDE SEQUENCE</scope>
</reference>
<name>A0A0E9X362_ANGAN</name>
<proteinExistence type="predicted"/>
<dbReference type="AlphaFoldDB" id="A0A0E9X362"/>
<reference evidence="1" key="1">
    <citation type="submission" date="2014-11" db="EMBL/GenBank/DDBJ databases">
        <authorList>
            <person name="Amaro Gonzalez C."/>
        </authorList>
    </citation>
    <scope>NUCLEOTIDE SEQUENCE</scope>
</reference>